<evidence type="ECO:0000259" key="1">
    <source>
        <dbReference type="Pfam" id="PF03972"/>
    </source>
</evidence>
<dbReference type="RefSeq" id="WP_154455208.1">
    <property type="nucleotide sequence ID" value="NZ_VUNP01000029.1"/>
</dbReference>
<sequence length="90" mass="9907">MGLFVYTQKGSIISMVDLPTTEIIEPDSFERLLAAYVQGVEFAGRIGLQCQPQHIKQGWHSTATIGSLAAAVAIGYFKTLPLTNILSYYR</sequence>
<gene>
    <name evidence="2" type="ORF">FYJ82_06760</name>
</gene>
<proteinExistence type="predicted"/>
<dbReference type="InterPro" id="IPR036148">
    <property type="entry name" value="MmgE/PrpD_sf"/>
</dbReference>
<comment type="caution">
    <text evidence="2">The sequence shown here is derived from an EMBL/GenBank/DDBJ whole genome shotgun (WGS) entry which is preliminary data.</text>
</comment>
<dbReference type="AlphaFoldDB" id="A0A6N7X6P0"/>
<dbReference type="SUPFAM" id="SSF103378">
    <property type="entry name" value="2-methylcitrate dehydratase PrpD"/>
    <property type="match status" value="1"/>
</dbReference>
<name>A0A6N7X6P0_STRAY</name>
<reference evidence="2 3" key="1">
    <citation type="submission" date="2019-08" db="EMBL/GenBank/DDBJ databases">
        <title>In-depth cultivation of the pig gut microbiome towards novel bacterial diversity and tailored functional studies.</title>
        <authorList>
            <person name="Wylensek D."/>
            <person name="Hitch T.C.A."/>
            <person name="Clavel T."/>
        </authorList>
    </citation>
    <scope>NUCLEOTIDE SEQUENCE [LARGE SCALE GENOMIC DNA]</scope>
    <source>
        <strain evidence="2 3">BL-178-WT-3A</strain>
    </source>
</reference>
<dbReference type="InterPro" id="IPR045336">
    <property type="entry name" value="MmgE_PrpD_N"/>
</dbReference>
<evidence type="ECO:0000313" key="3">
    <source>
        <dbReference type="Proteomes" id="UP000471052"/>
    </source>
</evidence>
<dbReference type="InterPro" id="IPR042183">
    <property type="entry name" value="MmgE/PrpD_sf_1"/>
</dbReference>
<dbReference type="EMBL" id="VUNP01000029">
    <property type="protein sequence ID" value="MST54084.1"/>
    <property type="molecule type" value="Genomic_DNA"/>
</dbReference>
<dbReference type="OrthoDB" id="2237702at2"/>
<evidence type="ECO:0000313" key="2">
    <source>
        <dbReference type="EMBL" id="MST54084.1"/>
    </source>
</evidence>
<accession>A0A6N7X6P0</accession>
<dbReference type="Gene3D" id="1.10.4100.10">
    <property type="entry name" value="2-methylcitrate dehydratase PrpD"/>
    <property type="match status" value="1"/>
</dbReference>
<dbReference type="Proteomes" id="UP000471052">
    <property type="component" value="Unassembled WGS sequence"/>
</dbReference>
<feature type="domain" description="MmgE/PrpD N-terminal" evidence="1">
    <location>
        <begin position="25"/>
        <end position="81"/>
    </location>
</feature>
<protein>
    <submittedName>
        <fullName evidence="2">MmgE/PrpD family protein</fullName>
    </submittedName>
</protein>
<organism evidence="2 3">
    <name type="scientific">Streptococcus alactolyticus</name>
    <dbReference type="NCBI Taxonomy" id="29389"/>
    <lineage>
        <taxon>Bacteria</taxon>
        <taxon>Bacillati</taxon>
        <taxon>Bacillota</taxon>
        <taxon>Bacilli</taxon>
        <taxon>Lactobacillales</taxon>
        <taxon>Streptococcaceae</taxon>
        <taxon>Streptococcus</taxon>
    </lineage>
</organism>
<dbReference type="Pfam" id="PF03972">
    <property type="entry name" value="MmgE_PrpD_N"/>
    <property type="match status" value="1"/>
</dbReference>
<dbReference type="GO" id="GO:0016829">
    <property type="term" value="F:lyase activity"/>
    <property type="evidence" value="ECO:0007669"/>
    <property type="project" value="InterPro"/>
</dbReference>